<organism evidence="1">
    <name type="scientific">Rhodanobacter sp. IGA1.0</name>
    <dbReference type="NCBI Taxonomy" id="3158582"/>
    <lineage>
        <taxon>Bacteria</taxon>
        <taxon>Pseudomonadati</taxon>
        <taxon>Pseudomonadota</taxon>
        <taxon>Gammaproteobacteria</taxon>
        <taxon>Lysobacterales</taxon>
        <taxon>Rhodanobacteraceae</taxon>
        <taxon>Rhodanobacter</taxon>
    </lineage>
</organism>
<gene>
    <name evidence="1" type="ORF">ABNK63_12225</name>
</gene>
<accession>A0AAU7QIB4</accession>
<evidence type="ECO:0000313" key="1">
    <source>
        <dbReference type="EMBL" id="XBS89157.1"/>
    </source>
</evidence>
<sequence length="128" mass="14558">MSDVFNLLLLLALVAIVAAWLKLSAARDRAVLEARRQCEQHGLQLLDETVGLRALRLRRVDGLLRVERCYGFEVSIDGHDREPCRLWMLGNSLSGLSLPVIELQPHETLANRTDNVVPLRPRRIDRLN</sequence>
<dbReference type="RefSeq" id="WP_007807973.1">
    <property type="nucleotide sequence ID" value="NZ_CP157948.1"/>
</dbReference>
<reference evidence="1" key="1">
    <citation type="submission" date="2024-06" db="EMBL/GenBank/DDBJ databases">
        <authorList>
            <person name="Sun Y."/>
        </authorList>
    </citation>
    <scope>NUCLEOTIDE SEQUENCE</scope>
    <source>
        <strain evidence="1">IGA1.0</strain>
    </source>
</reference>
<protein>
    <submittedName>
        <fullName evidence="1">DUF3301 domain-containing protein</fullName>
    </submittedName>
</protein>
<proteinExistence type="predicted"/>
<dbReference type="EMBL" id="CP157948">
    <property type="protein sequence ID" value="XBS89157.1"/>
    <property type="molecule type" value="Genomic_DNA"/>
</dbReference>
<dbReference type="InterPro" id="IPR021732">
    <property type="entry name" value="DUF3301"/>
</dbReference>
<dbReference type="Pfam" id="PF11743">
    <property type="entry name" value="DUF3301"/>
    <property type="match status" value="1"/>
</dbReference>
<name>A0AAU7QIB4_9GAMM</name>
<dbReference type="AlphaFoldDB" id="A0AAU7QIB4"/>